<dbReference type="EMBL" id="JBDODL010000007">
    <property type="protein sequence ID" value="MES1918030.1"/>
    <property type="molecule type" value="Genomic_DNA"/>
</dbReference>
<reference evidence="2 3" key="1">
    <citation type="journal article" date="2024" name="BMC Biol.">
        <title>Comparative genomics of Ascetosporea gives new insight into the evolutionary basis for animal parasitism in Rhizaria.</title>
        <authorList>
            <person name="Hiltunen Thoren M."/>
            <person name="Onut-Brannstrom I."/>
            <person name="Alfjorden A."/>
            <person name="Peckova H."/>
            <person name="Swords F."/>
            <person name="Hooper C."/>
            <person name="Holzer A.S."/>
            <person name="Bass D."/>
            <person name="Burki F."/>
        </authorList>
    </citation>
    <scope>NUCLEOTIDE SEQUENCE [LARGE SCALE GENOMIC DNA]</scope>
    <source>
        <strain evidence="2">20-A016</strain>
    </source>
</reference>
<evidence type="ECO:0000313" key="2">
    <source>
        <dbReference type="EMBL" id="MES1918030.1"/>
    </source>
</evidence>
<feature type="transmembrane region" description="Helical" evidence="1">
    <location>
        <begin position="6"/>
        <end position="24"/>
    </location>
</feature>
<name>A0ABV2AE74_9EUKA</name>
<feature type="transmembrane region" description="Helical" evidence="1">
    <location>
        <begin position="115"/>
        <end position="136"/>
    </location>
</feature>
<gene>
    <name evidence="2" type="ORF">MHBO_000059</name>
</gene>
<dbReference type="Proteomes" id="UP001439008">
    <property type="component" value="Unassembled WGS sequence"/>
</dbReference>
<evidence type="ECO:0000313" key="3">
    <source>
        <dbReference type="Proteomes" id="UP001439008"/>
    </source>
</evidence>
<protein>
    <submittedName>
        <fullName evidence="2">Uncharacterized protein</fullName>
    </submittedName>
</protein>
<keyword evidence="1" id="KW-0472">Membrane</keyword>
<keyword evidence="1" id="KW-1133">Transmembrane helix</keyword>
<feature type="transmembrane region" description="Helical" evidence="1">
    <location>
        <begin position="148"/>
        <end position="167"/>
    </location>
</feature>
<evidence type="ECO:0000256" key="1">
    <source>
        <dbReference type="SAM" id="Phobius"/>
    </source>
</evidence>
<feature type="transmembrane region" description="Helical" evidence="1">
    <location>
        <begin position="80"/>
        <end position="103"/>
    </location>
</feature>
<sequence>MFFTAALSFLFQAGSAVLIFLLIFNQNWAIAETGFAVYRLGLRGYTESTKELNFTESYNYTDPNYFCAGNCDKFSLGNRVILIILSICLVLLLVITTCQVLILCWNLPVKWVLRFINLLLVLSVITTIILYEYMCFRSISLTYSTKRSINYYLGGGLVGALILNGIFSDFV</sequence>
<keyword evidence="1" id="KW-0812">Transmembrane</keyword>
<proteinExistence type="predicted"/>
<comment type="caution">
    <text evidence="2">The sequence shown here is derived from an EMBL/GenBank/DDBJ whole genome shotgun (WGS) entry which is preliminary data.</text>
</comment>
<accession>A0ABV2AE74</accession>
<organism evidence="2 3">
    <name type="scientific">Bonamia ostreae</name>
    <dbReference type="NCBI Taxonomy" id="126728"/>
    <lineage>
        <taxon>Eukaryota</taxon>
        <taxon>Sar</taxon>
        <taxon>Rhizaria</taxon>
        <taxon>Endomyxa</taxon>
        <taxon>Ascetosporea</taxon>
        <taxon>Haplosporida</taxon>
        <taxon>Bonamia</taxon>
    </lineage>
</organism>
<keyword evidence="3" id="KW-1185">Reference proteome</keyword>